<dbReference type="InterPro" id="IPR014746">
    <property type="entry name" value="Gln_synth/guanido_kin_cat_dom"/>
</dbReference>
<dbReference type="InterPro" id="IPR050141">
    <property type="entry name" value="GCL_type2/YbdK_subfam"/>
</dbReference>
<dbReference type="PANTHER" id="PTHR36510:SF1">
    <property type="entry name" value="GLUTAMATE--CYSTEINE LIGASE 2-RELATED"/>
    <property type="match status" value="1"/>
</dbReference>
<comment type="similarity">
    <text evidence="5">Belongs to the glutamate--cysteine ligase type 2 family. YbdK subfamily.</text>
</comment>
<evidence type="ECO:0000313" key="8">
    <source>
        <dbReference type="Proteomes" id="UP001501532"/>
    </source>
</evidence>
<proteinExistence type="inferred from homology"/>
<dbReference type="EC" id="6.3.2.2" evidence="5"/>
<dbReference type="InterPro" id="IPR006336">
    <property type="entry name" value="GCS2"/>
</dbReference>
<dbReference type="PANTHER" id="PTHR36510">
    <property type="entry name" value="GLUTAMATE--CYSTEINE LIGASE 2-RELATED"/>
    <property type="match status" value="1"/>
</dbReference>
<dbReference type="InterPro" id="IPR011793">
    <property type="entry name" value="YbdK"/>
</dbReference>
<name>A0ABP6LP20_9ACTN</name>
<reference evidence="8" key="1">
    <citation type="journal article" date="2019" name="Int. J. Syst. Evol. Microbiol.">
        <title>The Global Catalogue of Microorganisms (GCM) 10K type strain sequencing project: providing services to taxonomists for standard genome sequencing and annotation.</title>
        <authorList>
            <consortium name="The Broad Institute Genomics Platform"/>
            <consortium name="The Broad Institute Genome Sequencing Center for Infectious Disease"/>
            <person name="Wu L."/>
            <person name="Ma J."/>
        </authorList>
    </citation>
    <scope>NUCLEOTIDE SEQUENCE [LARGE SCALE GENOMIC DNA]</scope>
    <source>
        <strain evidence="8">JCM 9091</strain>
    </source>
</reference>
<keyword evidence="2 5" id="KW-0547">Nucleotide-binding</keyword>
<sequence>MARVLTAAGPPSAGAGRGGAGREGSAMTTVGVEEEYLLIDPGTCRLAARGEKVRAAAGLAPFVADDEVQPELLQAQVEVATPVCATLEEVGGHLLRLRHAVAGAAEACGCRLVASGTPPLAEGLPAPVTDKARYREIQRQAPQLVAEQMVNGMHVHVAVPGRQAGVEVLNRIRMWLPTLTAMSANSPLWEGHDTGFASWRTLIFDRWPVSGVPPYFADEADYERRVRRLLSAGVIGDTGQLYWQARLSDHYPTVEVRCLDVQLRADDAVMFAGLIRALADTAMRDAAACGSAPEGDMEFLQAAMWQAARYGLSGDLIDIGGGRHRAGEVVYGLLEHIEPALEAYGDTREVTSLVRRLLERGTGAELQRTALAAGGLEAVTAMIVDALVAP</sequence>
<keyword evidence="8" id="KW-1185">Reference proteome</keyword>
<comment type="catalytic activity">
    <reaction evidence="4 5">
        <text>L-cysteine + L-glutamate + ATP = gamma-L-glutamyl-L-cysteine + ADP + phosphate + H(+)</text>
        <dbReference type="Rhea" id="RHEA:13285"/>
        <dbReference type="ChEBI" id="CHEBI:15378"/>
        <dbReference type="ChEBI" id="CHEBI:29985"/>
        <dbReference type="ChEBI" id="CHEBI:30616"/>
        <dbReference type="ChEBI" id="CHEBI:35235"/>
        <dbReference type="ChEBI" id="CHEBI:43474"/>
        <dbReference type="ChEBI" id="CHEBI:58173"/>
        <dbReference type="ChEBI" id="CHEBI:456216"/>
        <dbReference type="EC" id="6.3.2.2"/>
    </reaction>
</comment>
<dbReference type="SUPFAM" id="SSF55931">
    <property type="entry name" value="Glutamine synthetase/guanido kinase"/>
    <property type="match status" value="1"/>
</dbReference>
<protein>
    <recommendedName>
        <fullName evidence="5">Putative glutamate--cysteine ligase 2</fullName>
        <ecNumber evidence="5">6.3.2.2</ecNumber>
    </recommendedName>
    <alternativeName>
        <fullName evidence="5">Gamma-glutamylcysteine synthetase 2</fullName>
        <shortName evidence="5">GCS 2</shortName>
        <shortName evidence="5">Gamma-GCS 2</shortName>
    </alternativeName>
</protein>
<dbReference type="NCBIfam" id="NF010041">
    <property type="entry name" value="PRK13517.1-1"/>
    <property type="match status" value="1"/>
</dbReference>
<evidence type="ECO:0000256" key="3">
    <source>
        <dbReference type="ARBA" id="ARBA00022840"/>
    </source>
</evidence>
<dbReference type="Gene3D" id="3.30.590.20">
    <property type="match status" value="1"/>
</dbReference>
<comment type="caution">
    <text evidence="7">The sequence shown here is derived from an EMBL/GenBank/DDBJ whole genome shotgun (WGS) entry which is preliminary data.</text>
</comment>
<dbReference type="Pfam" id="PF04107">
    <property type="entry name" value="GCS2"/>
    <property type="match status" value="1"/>
</dbReference>
<dbReference type="Proteomes" id="UP001501532">
    <property type="component" value="Unassembled WGS sequence"/>
</dbReference>
<evidence type="ECO:0000256" key="2">
    <source>
        <dbReference type="ARBA" id="ARBA00022741"/>
    </source>
</evidence>
<feature type="region of interest" description="Disordered" evidence="6">
    <location>
        <begin position="1"/>
        <end position="26"/>
    </location>
</feature>
<gene>
    <name evidence="7" type="ORF">GCM10010448_39760</name>
</gene>
<evidence type="ECO:0000256" key="4">
    <source>
        <dbReference type="ARBA" id="ARBA00048819"/>
    </source>
</evidence>
<comment type="function">
    <text evidence="5">ATP-dependent carboxylate-amine ligase which exhibits weak glutamate--cysteine ligase activity.</text>
</comment>
<dbReference type="NCBIfam" id="TIGR02050">
    <property type="entry name" value="gshA_cyan_rel"/>
    <property type="match status" value="1"/>
</dbReference>
<evidence type="ECO:0000256" key="6">
    <source>
        <dbReference type="SAM" id="MobiDB-lite"/>
    </source>
</evidence>
<organism evidence="7 8">
    <name type="scientific">Streptomyces glomeratus</name>
    <dbReference type="NCBI Taxonomy" id="284452"/>
    <lineage>
        <taxon>Bacteria</taxon>
        <taxon>Bacillati</taxon>
        <taxon>Actinomycetota</taxon>
        <taxon>Actinomycetes</taxon>
        <taxon>Kitasatosporales</taxon>
        <taxon>Streptomycetaceae</taxon>
        <taxon>Streptomyces</taxon>
    </lineage>
</organism>
<accession>A0ABP6LP20</accession>
<dbReference type="HAMAP" id="MF_01609">
    <property type="entry name" value="Glu_cys_ligase_2"/>
    <property type="match status" value="1"/>
</dbReference>
<dbReference type="EMBL" id="BAAAUF010000034">
    <property type="protein sequence ID" value="GAA3052556.1"/>
    <property type="molecule type" value="Genomic_DNA"/>
</dbReference>
<evidence type="ECO:0000313" key="7">
    <source>
        <dbReference type="EMBL" id="GAA3052556.1"/>
    </source>
</evidence>
<evidence type="ECO:0000256" key="1">
    <source>
        <dbReference type="ARBA" id="ARBA00022598"/>
    </source>
</evidence>
<keyword evidence="3 5" id="KW-0067">ATP-binding</keyword>
<dbReference type="GO" id="GO:0016874">
    <property type="term" value="F:ligase activity"/>
    <property type="evidence" value="ECO:0007669"/>
    <property type="project" value="UniProtKB-KW"/>
</dbReference>
<keyword evidence="1 5" id="KW-0436">Ligase</keyword>
<evidence type="ECO:0000256" key="5">
    <source>
        <dbReference type="HAMAP-Rule" id="MF_01609"/>
    </source>
</evidence>